<keyword evidence="1" id="KW-0732">Signal</keyword>
<evidence type="ECO:0008006" key="4">
    <source>
        <dbReference type="Google" id="ProtNLM"/>
    </source>
</evidence>
<protein>
    <recommendedName>
        <fullName evidence="4">Neuropeptide</fullName>
    </recommendedName>
</protein>
<gene>
    <name evidence="2" type="ORF">NEZAVI_LOCUS11571</name>
</gene>
<feature type="chain" id="PRO_5040515250" description="Neuropeptide" evidence="1">
    <location>
        <begin position="22"/>
        <end position="83"/>
    </location>
</feature>
<organism evidence="2 3">
    <name type="scientific">Nezara viridula</name>
    <name type="common">Southern green stink bug</name>
    <name type="synonym">Cimex viridulus</name>
    <dbReference type="NCBI Taxonomy" id="85310"/>
    <lineage>
        <taxon>Eukaryota</taxon>
        <taxon>Metazoa</taxon>
        <taxon>Ecdysozoa</taxon>
        <taxon>Arthropoda</taxon>
        <taxon>Hexapoda</taxon>
        <taxon>Insecta</taxon>
        <taxon>Pterygota</taxon>
        <taxon>Neoptera</taxon>
        <taxon>Paraneoptera</taxon>
        <taxon>Hemiptera</taxon>
        <taxon>Heteroptera</taxon>
        <taxon>Panheteroptera</taxon>
        <taxon>Pentatomomorpha</taxon>
        <taxon>Pentatomoidea</taxon>
        <taxon>Pentatomidae</taxon>
        <taxon>Pentatominae</taxon>
        <taxon>Nezara</taxon>
    </lineage>
</organism>
<dbReference type="Proteomes" id="UP001152798">
    <property type="component" value="Chromosome 5"/>
</dbReference>
<sequence>MMKVGCIPSCIAALIIGATLCACSSVERGTNSTEEVGIRFGLVRCTVTTCCDQTLFCCMHNYEYQCCRYTLMERQVVSRAVHC</sequence>
<reference evidence="2" key="1">
    <citation type="submission" date="2022-01" db="EMBL/GenBank/DDBJ databases">
        <authorList>
            <person name="King R."/>
        </authorList>
    </citation>
    <scope>NUCLEOTIDE SEQUENCE</scope>
</reference>
<name>A0A9P0MSD8_NEZVI</name>
<feature type="signal peptide" evidence="1">
    <location>
        <begin position="1"/>
        <end position="21"/>
    </location>
</feature>
<keyword evidence="3" id="KW-1185">Reference proteome</keyword>
<dbReference type="AlphaFoldDB" id="A0A9P0MSD8"/>
<dbReference type="EMBL" id="OV725081">
    <property type="protein sequence ID" value="CAH1402850.1"/>
    <property type="molecule type" value="Genomic_DNA"/>
</dbReference>
<proteinExistence type="predicted"/>
<evidence type="ECO:0000256" key="1">
    <source>
        <dbReference type="SAM" id="SignalP"/>
    </source>
</evidence>
<dbReference type="PROSITE" id="PS51257">
    <property type="entry name" value="PROKAR_LIPOPROTEIN"/>
    <property type="match status" value="1"/>
</dbReference>
<evidence type="ECO:0000313" key="3">
    <source>
        <dbReference type="Proteomes" id="UP001152798"/>
    </source>
</evidence>
<evidence type="ECO:0000313" key="2">
    <source>
        <dbReference type="EMBL" id="CAH1402850.1"/>
    </source>
</evidence>
<accession>A0A9P0MSD8</accession>